<dbReference type="KEGG" id="lfa:LFA_0281"/>
<dbReference type="InterPro" id="IPR027417">
    <property type="entry name" value="P-loop_NTPase"/>
</dbReference>
<keyword evidence="2" id="KW-1185">Reference proteome</keyword>
<evidence type="ECO:0008006" key="3">
    <source>
        <dbReference type="Google" id="ProtNLM"/>
    </source>
</evidence>
<protein>
    <recommendedName>
        <fullName evidence="3">HPr kinase</fullName>
    </recommendedName>
</protein>
<dbReference type="Gene3D" id="3.40.50.300">
    <property type="entry name" value="P-loop containing nucleotide triphosphate hydrolases"/>
    <property type="match status" value="1"/>
</dbReference>
<reference evidence="2" key="1">
    <citation type="submission" date="2014-09" db="EMBL/GenBank/DDBJ databases">
        <authorList>
            <person name="Gomez-Valero L."/>
        </authorList>
    </citation>
    <scope>NUCLEOTIDE SEQUENCE [LARGE SCALE GENOMIC DNA]</scope>
    <source>
        <strain evidence="2">ATCC700992</strain>
    </source>
</reference>
<dbReference type="AlphaFoldDB" id="A0A098G194"/>
<dbReference type="Proteomes" id="UP000032430">
    <property type="component" value="Chromosome I"/>
</dbReference>
<evidence type="ECO:0000313" key="2">
    <source>
        <dbReference type="Proteomes" id="UP000032430"/>
    </source>
</evidence>
<gene>
    <name evidence="1" type="ORF">LFA_0281</name>
</gene>
<name>A0A098G194_9GAMM</name>
<dbReference type="STRING" id="1212491.LFA_0281"/>
<accession>A0A098G194</accession>
<organism evidence="1 2">
    <name type="scientific">Legionella fallonii LLAP-10</name>
    <dbReference type="NCBI Taxonomy" id="1212491"/>
    <lineage>
        <taxon>Bacteria</taxon>
        <taxon>Pseudomonadati</taxon>
        <taxon>Pseudomonadota</taxon>
        <taxon>Gammaproteobacteria</taxon>
        <taxon>Legionellales</taxon>
        <taxon>Legionellaceae</taxon>
        <taxon>Legionella</taxon>
    </lineage>
</organism>
<dbReference type="RefSeq" id="WP_045094574.1">
    <property type="nucleotide sequence ID" value="NZ_LN614827.1"/>
</dbReference>
<sequence>MFHFQSYGLTLRSSILLPGYKHLEFMEALKIDAEIIEGKVSSKGINNPVEQGLFFQVNPNEIWFNIPNVARFLVQNGECIIMEPKLGVDENTLALFLSDPCLVALLMQRGLFVLTGSVLQINDTAIAYLGEHCSGKSSIVAALMQQGYSLMSDGLCVVNQDGLVFSGPAHIELWEDRIKSLDIPLHGLQNIRPGLKKYRLPIHESFSTHPLPLKNVYAINLQKVTLLHSKNLTGSEKINFLQKNIYNKTFLSGLKKNQLYFNYCARLARQIQMALVTFNVMEFNTQDMIACMLESANG</sequence>
<dbReference type="EMBL" id="LN614827">
    <property type="protein sequence ID" value="CEG55754.1"/>
    <property type="molecule type" value="Genomic_DNA"/>
</dbReference>
<dbReference type="SUPFAM" id="SSF53795">
    <property type="entry name" value="PEP carboxykinase-like"/>
    <property type="match status" value="1"/>
</dbReference>
<dbReference type="HOGENOM" id="CLU_073290_1_0_6"/>
<dbReference type="OrthoDB" id="3213869at2"/>
<proteinExistence type="predicted"/>
<evidence type="ECO:0000313" key="1">
    <source>
        <dbReference type="EMBL" id="CEG55754.1"/>
    </source>
</evidence>